<dbReference type="Proteomes" id="UP000247832">
    <property type="component" value="Unassembled WGS sequence"/>
</dbReference>
<feature type="region of interest" description="Disordered" evidence="1">
    <location>
        <begin position="36"/>
        <end position="59"/>
    </location>
</feature>
<dbReference type="AlphaFoldDB" id="A0A2V5LA89"/>
<evidence type="ECO:0000313" key="4">
    <source>
        <dbReference type="Proteomes" id="UP000247832"/>
    </source>
</evidence>
<reference evidence="3 4" key="1">
    <citation type="submission" date="2018-05" db="EMBL/GenBank/DDBJ databases">
        <title>Genetic diversity of glacier-inhabiting Cryobacterium bacteria in China and description of Cryobacterium mengkeensis sp. nov. and Arthrobacter glacialis sp. nov.</title>
        <authorList>
            <person name="Liu Q."/>
            <person name="Xin Y.-H."/>
        </authorList>
    </citation>
    <scope>NUCLEOTIDE SEQUENCE [LARGE SCALE GENOMIC DNA]</scope>
    <source>
        <strain evidence="3 4">LI2</strain>
    </source>
</reference>
<accession>A0A2V5LA89</accession>
<protein>
    <submittedName>
        <fullName evidence="3">Uncharacterized protein</fullName>
    </submittedName>
</protein>
<proteinExistence type="predicted"/>
<comment type="caution">
    <text evidence="3">The sequence shown here is derived from an EMBL/GenBank/DDBJ whole genome shotgun (WGS) entry which is preliminary data.</text>
</comment>
<feature type="transmembrane region" description="Helical" evidence="2">
    <location>
        <begin position="6"/>
        <end position="27"/>
    </location>
</feature>
<gene>
    <name evidence="3" type="ORF">CVV68_06745</name>
</gene>
<dbReference type="EMBL" id="QJVD01000005">
    <property type="protein sequence ID" value="PYI68495.1"/>
    <property type="molecule type" value="Genomic_DNA"/>
</dbReference>
<organism evidence="3 4">
    <name type="scientific">Arthrobacter livingstonensis</name>
    <dbReference type="NCBI Taxonomy" id="670078"/>
    <lineage>
        <taxon>Bacteria</taxon>
        <taxon>Bacillati</taxon>
        <taxon>Actinomycetota</taxon>
        <taxon>Actinomycetes</taxon>
        <taxon>Micrococcales</taxon>
        <taxon>Micrococcaceae</taxon>
        <taxon>Arthrobacter</taxon>
    </lineage>
</organism>
<dbReference type="RefSeq" id="WP_110500236.1">
    <property type="nucleotide sequence ID" value="NZ_QJVD01000005.1"/>
</dbReference>
<keyword evidence="2" id="KW-0472">Membrane</keyword>
<evidence type="ECO:0000313" key="3">
    <source>
        <dbReference type="EMBL" id="PYI68495.1"/>
    </source>
</evidence>
<sequence length="59" mass="6128">MSGAVWVVVAVGVFALVIVAMVVLLVVGRLRGRVPDPDAGPPEFVPHPRGESIPPTGSR</sequence>
<keyword evidence="2" id="KW-1133">Transmembrane helix</keyword>
<evidence type="ECO:0000256" key="2">
    <source>
        <dbReference type="SAM" id="Phobius"/>
    </source>
</evidence>
<name>A0A2V5LA89_9MICC</name>
<evidence type="ECO:0000256" key="1">
    <source>
        <dbReference type="SAM" id="MobiDB-lite"/>
    </source>
</evidence>
<keyword evidence="2" id="KW-0812">Transmembrane</keyword>
<keyword evidence="4" id="KW-1185">Reference proteome</keyword>